<dbReference type="InterPro" id="IPR005719">
    <property type="entry name" value="Dihydroorotate_DH_2"/>
</dbReference>
<dbReference type="PANTHER" id="PTHR48109">
    <property type="entry name" value="DIHYDROOROTATE DEHYDROGENASE (QUINONE), MITOCHONDRIAL-RELATED"/>
    <property type="match status" value="1"/>
</dbReference>
<comment type="caution">
    <text evidence="16">The sequence shown here is derived from an EMBL/GenBank/DDBJ whole genome shotgun (WGS) entry which is preliminary data.</text>
</comment>
<dbReference type="CDD" id="cd04738">
    <property type="entry name" value="DHOD_2_like"/>
    <property type="match status" value="1"/>
</dbReference>
<keyword evidence="12" id="KW-0472">Membrane</keyword>
<gene>
    <name evidence="16" type="ORF">CT510_01330</name>
</gene>
<evidence type="ECO:0000256" key="13">
    <source>
        <dbReference type="ARBA" id="ARBA00048639"/>
    </source>
</evidence>
<dbReference type="InterPro" id="IPR005720">
    <property type="entry name" value="Dihydroorotate_DH_cat"/>
</dbReference>
<dbReference type="InterPro" id="IPR012135">
    <property type="entry name" value="Dihydroorotate_DH_1_2"/>
</dbReference>
<keyword evidence="17" id="KW-1185">Reference proteome</keyword>
<evidence type="ECO:0000256" key="7">
    <source>
        <dbReference type="ARBA" id="ARBA00018366"/>
    </source>
</evidence>
<dbReference type="NCBIfam" id="TIGR01036">
    <property type="entry name" value="pyrD_sub2"/>
    <property type="match status" value="1"/>
</dbReference>
<dbReference type="NCBIfam" id="NF003652">
    <property type="entry name" value="PRK05286.2-5"/>
    <property type="match status" value="1"/>
</dbReference>
<dbReference type="GO" id="GO:0005737">
    <property type="term" value="C:cytoplasm"/>
    <property type="evidence" value="ECO:0007669"/>
    <property type="project" value="InterPro"/>
</dbReference>
<dbReference type="InterPro" id="IPR013785">
    <property type="entry name" value="Aldolase_TIM"/>
</dbReference>
<dbReference type="AlphaFoldDB" id="A0A7U8B215"/>
<dbReference type="PROSITE" id="PS00912">
    <property type="entry name" value="DHODEHASE_2"/>
    <property type="match status" value="1"/>
</dbReference>
<evidence type="ECO:0000256" key="2">
    <source>
        <dbReference type="ARBA" id="ARBA00003125"/>
    </source>
</evidence>
<organism evidence="16 17">
    <name type="scientific">Campylobacter upsaliensis</name>
    <dbReference type="NCBI Taxonomy" id="28080"/>
    <lineage>
        <taxon>Bacteria</taxon>
        <taxon>Pseudomonadati</taxon>
        <taxon>Campylobacterota</taxon>
        <taxon>Epsilonproteobacteria</taxon>
        <taxon>Campylobacterales</taxon>
        <taxon>Campylobacteraceae</taxon>
        <taxon>Campylobacter</taxon>
    </lineage>
</organism>
<protein>
    <recommendedName>
        <fullName evidence="7 14">Dihydroorotate dehydrogenase (quinone)</fullName>
        <ecNumber evidence="6 14">1.3.5.2</ecNumber>
    </recommendedName>
</protein>
<dbReference type="InterPro" id="IPR050074">
    <property type="entry name" value="DHO_dehydrogenase"/>
</dbReference>
<dbReference type="PROSITE" id="PS00911">
    <property type="entry name" value="DHODEHASE_1"/>
    <property type="match status" value="1"/>
</dbReference>
<evidence type="ECO:0000256" key="12">
    <source>
        <dbReference type="ARBA" id="ARBA00023136"/>
    </source>
</evidence>
<dbReference type="InterPro" id="IPR001295">
    <property type="entry name" value="Dihydroorotate_DH_CS"/>
</dbReference>
<keyword evidence="11 16" id="KW-0560">Oxidoreductase</keyword>
<accession>A0A7U8B215</accession>
<dbReference type="Pfam" id="PF01180">
    <property type="entry name" value="DHO_dh"/>
    <property type="match status" value="1"/>
</dbReference>
<evidence type="ECO:0000259" key="15">
    <source>
        <dbReference type="Pfam" id="PF01180"/>
    </source>
</evidence>
<dbReference type="GO" id="GO:0006207">
    <property type="term" value="P:'de novo' pyrimidine nucleobase biosynthetic process"/>
    <property type="evidence" value="ECO:0007669"/>
    <property type="project" value="UniProtKB-UniRule"/>
</dbReference>
<dbReference type="EC" id="1.3.5.2" evidence="6 14"/>
<evidence type="ECO:0000256" key="10">
    <source>
        <dbReference type="ARBA" id="ARBA00022975"/>
    </source>
</evidence>
<dbReference type="UniPathway" id="UPA00070">
    <property type="reaction ID" value="UER00946"/>
</dbReference>
<keyword evidence="9" id="KW-0288">FMN</keyword>
<dbReference type="SUPFAM" id="SSF51395">
    <property type="entry name" value="FMN-linked oxidoreductases"/>
    <property type="match status" value="1"/>
</dbReference>
<evidence type="ECO:0000256" key="6">
    <source>
        <dbReference type="ARBA" id="ARBA00012791"/>
    </source>
</evidence>
<evidence type="ECO:0000256" key="4">
    <source>
        <dbReference type="ARBA" id="ARBA00005161"/>
    </source>
</evidence>
<dbReference type="PIRSF" id="PIRSF000164">
    <property type="entry name" value="DHO_oxidase"/>
    <property type="match status" value="1"/>
</dbReference>
<evidence type="ECO:0000256" key="1">
    <source>
        <dbReference type="ARBA" id="ARBA00001917"/>
    </source>
</evidence>
<evidence type="ECO:0000256" key="9">
    <source>
        <dbReference type="ARBA" id="ARBA00022643"/>
    </source>
</evidence>
<proteinExistence type="inferred from homology"/>
<keyword evidence="8" id="KW-0285">Flavoprotein</keyword>
<evidence type="ECO:0000256" key="5">
    <source>
        <dbReference type="ARBA" id="ARBA00005359"/>
    </source>
</evidence>
<comment type="subcellular location">
    <subcellularLocation>
        <location evidence="3">Membrane</location>
    </subcellularLocation>
</comment>
<dbReference type="PANTHER" id="PTHR48109:SF4">
    <property type="entry name" value="DIHYDROOROTATE DEHYDROGENASE (QUINONE), MITOCHONDRIAL"/>
    <property type="match status" value="1"/>
</dbReference>
<keyword evidence="10" id="KW-0665">Pyrimidine biosynthesis</keyword>
<comment type="similarity">
    <text evidence="5">Belongs to the dihydroorotate dehydrogenase family. Type 2 subfamily.</text>
</comment>
<comment type="catalytic activity">
    <reaction evidence="13">
        <text>(S)-dihydroorotate + a quinone = orotate + a quinol</text>
        <dbReference type="Rhea" id="RHEA:30187"/>
        <dbReference type="ChEBI" id="CHEBI:24646"/>
        <dbReference type="ChEBI" id="CHEBI:30839"/>
        <dbReference type="ChEBI" id="CHEBI:30864"/>
        <dbReference type="ChEBI" id="CHEBI:132124"/>
        <dbReference type="EC" id="1.3.5.2"/>
    </reaction>
</comment>
<evidence type="ECO:0000313" key="16">
    <source>
        <dbReference type="EMBL" id="EAJ1621300.1"/>
    </source>
</evidence>
<dbReference type="GO" id="GO:0044205">
    <property type="term" value="P:'de novo' UMP biosynthetic process"/>
    <property type="evidence" value="ECO:0007669"/>
    <property type="project" value="UniProtKB-UniPathway"/>
</dbReference>
<name>A0A7U8B215_CAMUP</name>
<evidence type="ECO:0000256" key="14">
    <source>
        <dbReference type="NCBIfam" id="TIGR01036"/>
    </source>
</evidence>
<reference evidence="16 17" key="1">
    <citation type="submission" date="2018-06" db="EMBL/GenBank/DDBJ databases">
        <authorList>
            <consortium name="PulseNet: The National Subtyping Network for Foodborne Disease Surveillance"/>
            <person name="Tarr C.L."/>
            <person name="Trees E."/>
            <person name="Katz L.S."/>
            <person name="Carleton-Romer H.A."/>
            <person name="Stroika S."/>
            <person name="Kucerova Z."/>
            <person name="Roache K.F."/>
            <person name="Sabol A.L."/>
            <person name="Besser J."/>
            <person name="Gerner-Smidt P."/>
        </authorList>
    </citation>
    <scope>NUCLEOTIDE SEQUENCE [LARGE SCALE GENOMIC DNA]</scope>
    <source>
        <strain evidence="16 17">PNUSAC003104</strain>
    </source>
</reference>
<dbReference type="GO" id="GO:0005886">
    <property type="term" value="C:plasma membrane"/>
    <property type="evidence" value="ECO:0007669"/>
    <property type="project" value="TreeGrafter"/>
</dbReference>
<comment type="pathway">
    <text evidence="4">Pyrimidine metabolism; UMP biosynthesis via de novo pathway; orotate from (S)-dihydroorotate (quinone route): step 1/1.</text>
</comment>
<dbReference type="Proteomes" id="UP000535305">
    <property type="component" value="Unassembled WGS sequence"/>
</dbReference>
<dbReference type="Gene3D" id="3.20.20.70">
    <property type="entry name" value="Aldolase class I"/>
    <property type="match status" value="1"/>
</dbReference>
<evidence type="ECO:0000256" key="11">
    <source>
        <dbReference type="ARBA" id="ARBA00023002"/>
    </source>
</evidence>
<comment type="function">
    <text evidence="2">Catalyzes the conversion of dihydroorotate to orotate with quinone as electron acceptor.</text>
</comment>
<comment type="cofactor">
    <cofactor evidence="1">
        <name>FMN</name>
        <dbReference type="ChEBI" id="CHEBI:58210"/>
    </cofactor>
</comment>
<sequence length="352" mass="38937">MMYDFFKPLLFKLDPENAHSLVEHSLRVLNAIFPGALSFLAYKYIVDNEILRQKLLGLEFNNPVGLAGGFDKNATMIRPLSALGFGFLEFGTFTPKAQEGNEKPRLFRLIEQESLQNAMGFNNDGADLISKRMTQNYPFVLPLGANIGKNKLTSNENALNDYFSLLKSFKDLCDYFIINISSPNTKNLRDLQNEEFLNALLKEAKQITTKPILIKIAPDMEFKEALSLCESGIAKGVSGFIIANTSTDYSLLNNNRTFGGISGKLITQKSGEFFHALSKELFGKTLLVASGGIDSAEVAYDRIKKGANLVQVFTGLIFKGPSLVKNINEGLVELLKKDGFLHISEAVGVELK</sequence>
<evidence type="ECO:0000256" key="8">
    <source>
        <dbReference type="ARBA" id="ARBA00022630"/>
    </source>
</evidence>
<evidence type="ECO:0000256" key="3">
    <source>
        <dbReference type="ARBA" id="ARBA00004370"/>
    </source>
</evidence>
<evidence type="ECO:0000313" key="17">
    <source>
        <dbReference type="Proteomes" id="UP000535305"/>
    </source>
</evidence>
<dbReference type="EMBL" id="AABVLA010000003">
    <property type="protein sequence ID" value="EAJ1621300.1"/>
    <property type="molecule type" value="Genomic_DNA"/>
</dbReference>
<dbReference type="GO" id="GO:0106430">
    <property type="term" value="F:dihydroorotate dehydrogenase (quinone) activity"/>
    <property type="evidence" value="ECO:0007669"/>
    <property type="project" value="UniProtKB-EC"/>
</dbReference>
<dbReference type="NCBIfam" id="NF003649">
    <property type="entry name" value="PRK05286.2-2"/>
    <property type="match status" value="1"/>
</dbReference>
<feature type="domain" description="Dihydroorotate dehydrogenase catalytic" evidence="15">
    <location>
        <begin position="51"/>
        <end position="335"/>
    </location>
</feature>